<protein>
    <submittedName>
        <fullName evidence="2">Uncharacterized protein</fullName>
    </submittedName>
</protein>
<feature type="compositionally biased region" description="Low complexity" evidence="1">
    <location>
        <begin position="149"/>
        <end position="169"/>
    </location>
</feature>
<feature type="compositionally biased region" description="Low complexity" evidence="1">
    <location>
        <begin position="121"/>
        <end position="137"/>
    </location>
</feature>
<dbReference type="Proteomes" id="UP000784294">
    <property type="component" value="Unassembled WGS sequence"/>
</dbReference>
<feature type="region of interest" description="Disordered" evidence="1">
    <location>
        <begin position="191"/>
        <end position="320"/>
    </location>
</feature>
<gene>
    <name evidence="2" type="ORF">PXEA_LOCUS4075</name>
</gene>
<feature type="region of interest" description="Disordered" evidence="1">
    <location>
        <begin position="360"/>
        <end position="399"/>
    </location>
</feature>
<dbReference type="EMBL" id="CAAALY010009548">
    <property type="protein sequence ID" value="VEL10635.1"/>
    <property type="molecule type" value="Genomic_DNA"/>
</dbReference>
<evidence type="ECO:0000313" key="3">
    <source>
        <dbReference type="Proteomes" id="UP000784294"/>
    </source>
</evidence>
<accession>A0A3S5A9H4</accession>
<keyword evidence="3" id="KW-1185">Reference proteome</keyword>
<feature type="compositionally biased region" description="Gly residues" evidence="1">
    <location>
        <begin position="213"/>
        <end position="228"/>
    </location>
</feature>
<name>A0A3S5A9H4_9PLAT</name>
<evidence type="ECO:0000313" key="2">
    <source>
        <dbReference type="EMBL" id="VEL10635.1"/>
    </source>
</evidence>
<feature type="compositionally biased region" description="Pro residues" evidence="1">
    <location>
        <begin position="265"/>
        <end position="274"/>
    </location>
</feature>
<feature type="region of interest" description="Disordered" evidence="1">
    <location>
        <begin position="110"/>
        <end position="169"/>
    </location>
</feature>
<comment type="caution">
    <text evidence="2">The sequence shown here is derived from an EMBL/GenBank/DDBJ whole genome shotgun (WGS) entry which is preliminary data.</text>
</comment>
<dbReference type="AlphaFoldDB" id="A0A3S5A9H4"/>
<feature type="compositionally biased region" description="Low complexity" evidence="1">
    <location>
        <begin position="275"/>
        <end position="284"/>
    </location>
</feature>
<proteinExistence type="predicted"/>
<organism evidence="2 3">
    <name type="scientific">Protopolystoma xenopodis</name>
    <dbReference type="NCBI Taxonomy" id="117903"/>
    <lineage>
        <taxon>Eukaryota</taxon>
        <taxon>Metazoa</taxon>
        <taxon>Spiralia</taxon>
        <taxon>Lophotrochozoa</taxon>
        <taxon>Platyhelminthes</taxon>
        <taxon>Monogenea</taxon>
        <taxon>Polyopisthocotylea</taxon>
        <taxon>Polystomatidea</taxon>
        <taxon>Polystomatidae</taxon>
        <taxon>Protopolystoma</taxon>
    </lineage>
</organism>
<feature type="compositionally biased region" description="Polar residues" evidence="1">
    <location>
        <begin position="232"/>
        <end position="253"/>
    </location>
</feature>
<sequence>MKLGDQPTGLSAFCFCLARGMAIPSSSSPCLSRPAFPFPSAHLNLLIGRHRDPASLPLDGVMRSEENPYFPCTQAIQIFCLGCLISSSNLGNFVNHSLVYLQPSRPGSAKESGGLSAATVASPPAGNSSSYAGSGSSINLGQQPPTPTSTPGLIISSSPTPVSTVTSLSASSLPGNIAASTAAVTTSSSSGMTAVSLPQPHSQQPTPLYSGGVSTGGSYGRVSSGGGAPRHSSGSVSTMMTGNRYSGQPTPAYNSGPMGYYGPQTGPPIGPPPSSSTSTQPQGSLLHHPHHTASITGGGKPSGMMMVSPGTDSGGAGPNCGAPTPTLRHPGLSQTTMPSGAFGVRSGSASVGSVSSSYQGIAGGLMPPPPPPTNGTGQSPQIQHPGYGPQGHPQSPYGMLPILSQQQQSALNQTPDGVVIQANQQQQQHCGMLLFVLI</sequence>
<reference evidence="2" key="1">
    <citation type="submission" date="2018-11" db="EMBL/GenBank/DDBJ databases">
        <authorList>
            <consortium name="Pathogen Informatics"/>
        </authorList>
    </citation>
    <scope>NUCLEOTIDE SEQUENCE</scope>
</reference>
<evidence type="ECO:0000256" key="1">
    <source>
        <dbReference type="SAM" id="MobiDB-lite"/>
    </source>
</evidence>